<protein>
    <submittedName>
        <fullName evidence="3">Hydrolase</fullName>
    </submittedName>
</protein>
<proteinExistence type="predicted"/>
<keyword evidence="4" id="KW-1185">Reference proteome</keyword>
<dbReference type="InterPro" id="IPR036514">
    <property type="entry name" value="SGNH_hydro_sf"/>
</dbReference>
<dbReference type="InterPro" id="IPR001087">
    <property type="entry name" value="GDSL"/>
</dbReference>
<keyword evidence="2" id="KW-0732">Signal</keyword>
<dbReference type="STRING" id="5454.A0A163FEV2"/>
<evidence type="ECO:0000256" key="1">
    <source>
        <dbReference type="ARBA" id="ARBA00022801"/>
    </source>
</evidence>
<dbReference type="Gene3D" id="3.40.50.1110">
    <property type="entry name" value="SGNH hydrolase"/>
    <property type="match status" value="1"/>
</dbReference>
<dbReference type="PANTHER" id="PTHR45648">
    <property type="entry name" value="GDSL LIPASE/ACYLHYDROLASE FAMILY PROTEIN (AFU_ORTHOLOGUE AFUA_4G14700)"/>
    <property type="match status" value="1"/>
</dbReference>
<gene>
    <name evidence="3" type="ORF">ST47_g4525</name>
</gene>
<feature type="signal peptide" evidence="2">
    <location>
        <begin position="1"/>
        <end position="17"/>
    </location>
</feature>
<name>A0A163FEV2_DIDRA</name>
<sequence length="325" mass="35792">MVKSTSIILSLAASAVAAPTCTWSSWKNVKNLFVFGDSYTQTGFDVNGTQPNAANPFGNPAYPGYTSSNGPNWVGFLTTTYNASFVKTYNMAYGGATVDSALVTPYAPTVLSLKDQVQTEFLPRYGSHPKDTPWAAKDSLFAFFIGINDVGNSWWLNNATLYDTIFTRYTGLLDQVYKTGARNFLFLSVPPIQLAPLTLSKNDSGYSVETEGKVIADWNKRLSAMTTAFKKTHTDANLFMHDTYKVFNDVITNPKAYPQTAGLKNVTSYCAAYANGTPTWYTKDPSCQYAVNEYLWLNELHPTFPVHNATAASVVKFLGTQKCTK</sequence>
<evidence type="ECO:0000313" key="4">
    <source>
        <dbReference type="Proteomes" id="UP000076837"/>
    </source>
</evidence>
<dbReference type="GO" id="GO:0016788">
    <property type="term" value="F:hydrolase activity, acting on ester bonds"/>
    <property type="evidence" value="ECO:0007669"/>
    <property type="project" value="InterPro"/>
</dbReference>
<comment type="caution">
    <text evidence="3">The sequence shown here is derived from an EMBL/GenBank/DDBJ whole genome shotgun (WGS) entry which is preliminary data.</text>
</comment>
<reference evidence="3 4" key="1">
    <citation type="journal article" date="2016" name="Sci. Rep.">
        <title>Draft genome sequencing and secretome analysis of fungal phytopathogen Ascochyta rabiei provides insight into the necrotrophic effector repertoire.</title>
        <authorList>
            <person name="Verma S."/>
            <person name="Gazara R.K."/>
            <person name="Nizam S."/>
            <person name="Parween S."/>
            <person name="Chattopadhyay D."/>
            <person name="Verma P.K."/>
        </authorList>
    </citation>
    <scope>NUCLEOTIDE SEQUENCE [LARGE SCALE GENOMIC DNA]</scope>
    <source>
        <strain evidence="3 4">ArDII</strain>
    </source>
</reference>
<dbReference type="CDD" id="cd01846">
    <property type="entry name" value="fatty_acyltransferase_like"/>
    <property type="match status" value="1"/>
</dbReference>
<dbReference type="AlphaFoldDB" id="A0A163FEV2"/>
<evidence type="ECO:0000313" key="3">
    <source>
        <dbReference type="EMBL" id="KZM24317.1"/>
    </source>
</evidence>
<dbReference type="PANTHER" id="PTHR45648:SF22">
    <property type="entry name" value="GDSL LIPASE_ACYLHYDROLASE FAMILY PROTEIN (AFU_ORTHOLOGUE AFUA_4G14700)"/>
    <property type="match status" value="1"/>
</dbReference>
<dbReference type="SUPFAM" id="SSF52266">
    <property type="entry name" value="SGNH hydrolase"/>
    <property type="match status" value="1"/>
</dbReference>
<dbReference type="Proteomes" id="UP000076837">
    <property type="component" value="Unassembled WGS sequence"/>
</dbReference>
<dbReference type="Pfam" id="PF00657">
    <property type="entry name" value="Lipase_GDSL"/>
    <property type="match status" value="1"/>
</dbReference>
<evidence type="ECO:0000256" key="2">
    <source>
        <dbReference type="SAM" id="SignalP"/>
    </source>
</evidence>
<dbReference type="EMBL" id="JYNV01000165">
    <property type="protein sequence ID" value="KZM24317.1"/>
    <property type="molecule type" value="Genomic_DNA"/>
</dbReference>
<accession>A0A163FEV2</accession>
<keyword evidence="1 3" id="KW-0378">Hydrolase</keyword>
<dbReference type="InterPro" id="IPR051058">
    <property type="entry name" value="GDSL_Est/Lipase"/>
</dbReference>
<feature type="chain" id="PRO_5007842695" evidence="2">
    <location>
        <begin position="18"/>
        <end position="325"/>
    </location>
</feature>
<organism evidence="3 4">
    <name type="scientific">Didymella rabiei</name>
    <name type="common">Chickpea ascochyta blight fungus</name>
    <name type="synonym">Mycosphaerella rabiei</name>
    <dbReference type="NCBI Taxonomy" id="5454"/>
    <lineage>
        <taxon>Eukaryota</taxon>
        <taxon>Fungi</taxon>
        <taxon>Dikarya</taxon>
        <taxon>Ascomycota</taxon>
        <taxon>Pezizomycotina</taxon>
        <taxon>Dothideomycetes</taxon>
        <taxon>Pleosporomycetidae</taxon>
        <taxon>Pleosporales</taxon>
        <taxon>Pleosporineae</taxon>
        <taxon>Didymellaceae</taxon>
        <taxon>Ascochyta</taxon>
    </lineage>
</organism>